<dbReference type="GO" id="GO:0031146">
    <property type="term" value="P:SCF-dependent proteasomal ubiquitin-dependent protein catabolic process"/>
    <property type="evidence" value="ECO:0007669"/>
    <property type="project" value="InterPro"/>
</dbReference>
<dbReference type="InterPro" id="IPR036047">
    <property type="entry name" value="F-box-like_dom_sf"/>
</dbReference>
<dbReference type="EnsemblMetazoa" id="XM_038211525.1">
    <property type="protein sequence ID" value="XP_038067453.1"/>
    <property type="gene ID" value="LOC119737297"/>
</dbReference>
<dbReference type="PROSITE" id="PS50181">
    <property type="entry name" value="FBOX"/>
    <property type="match status" value="1"/>
</dbReference>
<sequence>MAASMEQDWDEIRVPDNMDNETQSCYLDLIPNEILLKVLEFLPTIDLISMCEVNHRLKEICVESSLLRHVDLHKCYAVTPHILSVLRRNIKGTQIQTLNISHCYWLTCTQFGRLNLDMPNLDRLDIQGTAISLKMLMKILSSAKTLSSLSFEHRWTMHFSDFSKKALATWSQLSEINVLVKTCIECSIFESCEGLKAFSVSAIHLASESRGHLFCRCDSDLLCELRFGRQLAYLYVGQEIQTLRPKMYTHRGFDPMECMCPLCCDSWNWSFCFFNSYAECAQVLAMNAMKTCGEYTLSYFKSAVPTQTVRHLYLRTRCSDQTKEHLALMTKLSHLKTLNISACLFNHSDRYLSDVDSFIQQMYLQFFDALVEKQIPLQHFNLNFHDPMHFHEAGSTNQLAPVLGKLTGLKSLSLPICSLSDSSQSQPAWMTSSQLPTNPEAGLSYCSPSSSKRQRVGSKTNNYIRCDSCLAEVNCAYERRKPRKDQIGGNCIYCGSNLAQIVNGTPGLESLELIGQGCRSLLMPDLQLDMKDRNLYTPCPPSTVSAVSEDTLLCISRWTNLHSLVLVGLPTVLRGHCLVPITQNCKQLRYLSIAHLGRRGQCQFLGNLCEALQHAHHLEDMRLEHDNIDSMSSLFRAIQCCQSIKRLCLISKHGSVNIVDVVRMISKCPELMVVCLICSMTATDCKHLKQDITRRFGNSRPALRLAIGKYPEYVTSGSHKECLRSMPDIHIRELIMLSSKVAVTPPSWGEWKASLTEKDNE</sequence>
<dbReference type="InterPro" id="IPR045627">
    <property type="entry name" value="FBXL18_LRR"/>
</dbReference>
<accession>A0A914AUU3</accession>
<dbReference type="Gene3D" id="3.80.10.10">
    <property type="entry name" value="Ribonuclease Inhibitor"/>
    <property type="match status" value="2"/>
</dbReference>
<dbReference type="AlphaFoldDB" id="A0A914AUU3"/>
<dbReference type="Proteomes" id="UP000887568">
    <property type="component" value="Unplaced"/>
</dbReference>
<evidence type="ECO:0000313" key="2">
    <source>
        <dbReference type="EnsemblMetazoa" id="XP_038067453.1"/>
    </source>
</evidence>
<dbReference type="CDD" id="cd09917">
    <property type="entry name" value="F-box_SF"/>
    <property type="match status" value="1"/>
</dbReference>
<proteinExistence type="predicted"/>
<reference evidence="2" key="1">
    <citation type="submission" date="2022-11" db="UniProtKB">
        <authorList>
            <consortium name="EnsemblMetazoa"/>
        </authorList>
    </citation>
    <scope>IDENTIFICATION</scope>
</reference>
<dbReference type="Pfam" id="PF19729">
    <property type="entry name" value="LRR_FBXL18"/>
    <property type="match status" value="2"/>
</dbReference>
<dbReference type="Pfam" id="PF12937">
    <property type="entry name" value="F-box-like"/>
    <property type="match status" value="1"/>
</dbReference>
<dbReference type="InterPro" id="IPR032675">
    <property type="entry name" value="LRR_dom_sf"/>
</dbReference>
<dbReference type="SMART" id="SM00256">
    <property type="entry name" value="FBOX"/>
    <property type="match status" value="1"/>
</dbReference>
<feature type="domain" description="F-box" evidence="1">
    <location>
        <begin position="24"/>
        <end position="70"/>
    </location>
</feature>
<protein>
    <recommendedName>
        <fullName evidence="1">F-box domain-containing protein</fullName>
    </recommendedName>
</protein>
<dbReference type="OrthoDB" id="9856535at2759"/>
<evidence type="ECO:0000313" key="3">
    <source>
        <dbReference type="Proteomes" id="UP000887568"/>
    </source>
</evidence>
<dbReference type="OMA" id="VLYSECR"/>
<dbReference type="RefSeq" id="XP_038067453.1">
    <property type="nucleotide sequence ID" value="XM_038211525.1"/>
</dbReference>
<dbReference type="SUPFAM" id="SSF81383">
    <property type="entry name" value="F-box domain"/>
    <property type="match status" value="1"/>
</dbReference>
<organism evidence="2 3">
    <name type="scientific">Patiria miniata</name>
    <name type="common">Bat star</name>
    <name type="synonym">Asterina miniata</name>
    <dbReference type="NCBI Taxonomy" id="46514"/>
    <lineage>
        <taxon>Eukaryota</taxon>
        <taxon>Metazoa</taxon>
        <taxon>Echinodermata</taxon>
        <taxon>Eleutherozoa</taxon>
        <taxon>Asterozoa</taxon>
        <taxon>Asteroidea</taxon>
        <taxon>Valvatacea</taxon>
        <taxon>Valvatida</taxon>
        <taxon>Asterinidae</taxon>
        <taxon>Patiria</taxon>
    </lineage>
</organism>
<name>A0A914AUU3_PATMI</name>
<dbReference type="SUPFAM" id="SSF52047">
    <property type="entry name" value="RNI-like"/>
    <property type="match status" value="1"/>
</dbReference>
<evidence type="ECO:0000259" key="1">
    <source>
        <dbReference type="PROSITE" id="PS50181"/>
    </source>
</evidence>
<dbReference type="InterPro" id="IPR001810">
    <property type="entry name" value="F-box_dom"/>
</dbReference>
<dbReference type="GeneID" id="119737297"/>
<keyword evidence="3" id="KW-1185">Reference proteome</keyword>